<comment type="subcellular location">
    <subcellularLocation>
        <location evidence="1">Cell inner membrane</location>
        <topology evidence="1">Multi-pass membrane protein</topology>
    </subcellularLocation>
    <subcellularLocation>
        <location evidence="8">Cell membrane</location>
        <topology evidence="8">Multi-pass membrane protein</topology>
    </subcellularLocation>
</comment>
<dbReference type="OrthoDB" id="6534575at2"/>
<feature type="transmembrane region" description="Helical" evidence="8">
    <location>
        <begin position="20"/>
        <end position="44"/>
    </location>
</feature>
<dbReference type="RefSeq" id="WP_018575497.1">
    <property type="nucleotide sequence ID" value="NZ_CP065725.1"/>
</dbReference>
<dbReference type="InterPro" id="IPR010065">
    <property type="entry name" value="AA_ABC_transptr_permease_3TM"/>
</dbReference>
<feature type="domain" description="ABC transmembrane type-1" evidence="9">
    <location>
        <begin position="18"/>
        <end position="228"/>
    </location>
</feature>
<dbReference type="SUPFAM" id="SSF161098">
    <property type="entry name" value="MetI-like"/>
    <property type="match status" value="1"/>
</dbReference>
<dbReference type="Proteomes" id="UP000594903">
    <property type="component" value="Chromosome"/>
</dbReference>
<evidence type="ECO:0000256" key="5">
    <source>
        <dbReference type="ARBA" id="ARBA00022692"/>
    </source>
</evidence>
<dbReference type="EMBL" id="UGSB01000001">
    <property type="protein sequence ID" value="SUA55178.1"/>
    <property type="molecule type" value="Genomic_DNA"/>
</dbReference>
<dbReference type="AlphaFoldDB" id="A0A378XFY0"/>
<evidence type="ECO:0000256" key="3">
    <source>
        <dbReference type="ARBA" id="ARBA00022448"/>
    </source>
</evidence>
<evidence type="ECO:0000256" key="2">
    <source>
        <dbReference type="ARBA" id="ARBA00010072"/>
    </source>
</evidence>
<comment type="similarity">
    <text evidence="2">Belongs to the binding-protein-dependent transport system permease family. HisMQ subfamily.</text>
</comment>
<evidence type="ECO:0000313" key="10">
    <source>
        <dbReference type="EMBL" id="QPT39190.1"/>
    </source>
</evidence>
<evidence type="ECO:0000313" key="11">
    <source>
        <dbReference type="EMBL" id="SUA55178.1"/>
    </source>
</evidence>
<keyword evidence="5 8" id="KW-0812">Transmembrane</keyword>
<dbReference type="InterPro" id="IPR043429">
    <property type="entry name" value="ArtM/GltK/GlnP/TcyL/YhdX-like"/>
</dbReference>
<dbReference type="Pfam" id="PF00528">
    <property type="entry name" value="BPD_transp_1"/>
    <property type="match status" value="1"/>
</dbReference>
<keyword evidence="3 8" id="KW-0813">Transport</keyword>
<dbReference type="Gene3D" id="1.10.3720.10">
    <property type="entry name" value="MetI-like"/>
    <property type="match status" value="1"/>
</dbReference>
<keyword evidence="6 8" id="KW-1133">Transmembrane helix</keyword>
<dbReference type="InterPro" id="IPR035906">
    <property type="entry name" value="MetI-like_sf"/>
</dbReference>
<dbReference type="GO" id="GO:0022857">
    <property type="term" value="F:transmembrane transporter activity"/>
    <property type="evidence" value="ECO:0007669"/>
    <property type="project" value="InterPro"/>
</dbReference>
<evidence type="ECO:0000313" key="12">
    <source>
        <dbReference type="Proteomes" id="UP000254603"/>
    </source>
</evidence>
<evidence type="ECO:0000256" key="6">
    <source>
        <dbReference type="ARBA" id="ARBA00022989"/>
    </source>
</evidence>
<keyword evidence="13" id="KW-1185">Reference proteome</keyword>
<accession>A0A378XFY0</accession>
<evidence type="ECO:0000313" key="13">
    <source>
        <dbReference type="Proteomes" id="UP000594903"/>
    </source>
</evidence>
<gene>
    <name evidence="11" type="primary">artQ</name>
    <name evidence="10" type="ORF">I6G29_08340</name>
    <name evidence="11" type="ORF">NCTC11997_01733</name>
</gene>
<protein>
    <submittedName>
        <fullName evidence="10">Amino acid ABC transporter permease</fullName>
    </submittedName>
    <submittedName>
        <fullName evidence="11">Arginine transport system permease protein ArtQ</fullName>
    </submittedName>
</protein>
<proteinExistence type="inferred from homology"/>
<dbReference type="Proteomes" id="UP000254603">
    <property type="component" value="Unassembled WGS sequence"/>
</dbReference>
<dbReference type="NCBIfam" id="TIGR01726">
    <property type="entry name" value="HEQRo_perm_3TM"/>
    <property type="match status" value="1"/>
</dbReference>
<dbReference type="GO" id="GO:0043190">
    <property type="term" value="C:ATP-binding cassette (ABC) transporter complex"/>
    <property type="evidence" value="ECO:0007669"/>
    <property type="project" value="InterPro"/>
</dbReference>
<reference evidence="10 13" key="2">
    <citation type="submission" date="2020-12" db="EMBL/GenBank/DDBJ databases">
        <title>FDA dAtabase for Regulatory Grade micrObial Sequences (FDA-ARGOS): Supporting development and validation of Infectious Disease Dx tests.</title>
        <authorList>
            <person name="Sproer C."/>
            <person name="Gronow S."/>
            <person name="Severitt S."/>
            <person name="Schroder I."/>
            <person name="Tallon L."/>
            <person name="Sadzewicz L."/>
            <person name="Zhao X."/>
            <person name="Boylan J."/>
            <person name="Ott S."/>
            <person name="Bowen H."/>
            <person name="Vavikolanu K."/>
            <person name="Mehta A."/>
            <person name="Aluvathingal J."/>
            <person name="Nadendla S."/>
            <person name="Lowell S."/>
            <person name="Myers T."/>
            <person name="Yan Y."/>
            <person name="Sichtig H."/>
        </authorList>
    </citation>
    <scope>NUCLEOTIDE SEQUENCE [LARGE SCALE GENOMIC DNA]</scope>
    <source>
        <strain evidence="10 13">FDAARGOS_872</strain>
    </source>
</reference>
<dbReference type="InterPro" id="IPR000515">
    <property type="entry name" value="MetI-like"/>
</dbReference>
<dbReference type="GO" id="GO:0006865">
    <property type="term" value="P:amino acid transport"/>
    <property type="evidence" value="ECO:0007669"/>
    <property type="project" value="TreeGrafter"/>
</dbReference>
<evidence type="ECO:0000256" key="8">
    <source>
        <dbReference type="RuleBase" id="RU363032"/>
    </source>
</evidence>
<reference evidence="11 12" key="1">
    <citation type="submission" date="2018-06" db="EMBL/GenBank/DDBJ databases">
        <authorList>
            <consortium name="Pathogen Informatics"/>
            <person name="Doyle S."/>
        </authorList>
    </citation>
    <scope>NUCLEOTIDE SEQUENCE [LARGE SCALE GENOMIC DNA]</scope>
    <source>
        <strain evidence="11 12">NCTC11997</strain>
    </source>
</reference>
<dbReference type="PANTHER" id="PTHR30614:SF47">
    <property type="entry name" value="ABC TRANSPORTER PERMEASE"/>
    <property type="match status" value="1"/>
</dbReference>
<evidence type="ECO:0000256" key="7">
    <source>
        <dbReference type="ARBA" id="ARBA00023136"/>
    </source>
</evidence>
<keyword evidence="7 8" id="KW-0472">Membrane</keyword>
<feature type="transmembrane region" description="Helical" evidence="8">
    <location>
        <begin position="207"/>
        <end position="227"/>
    </location>
</feature>
<name>A0A378XFY0_9BURK</name>
<dbReference type="EMBL" id="CP065725">
    <property type="protein sequence ID" value="QPT39190.1"/>
    <property type="molecule type" value="Genomic_DNA"/>
</dbReference>
<dbReference type="STRING" id="1122619.GCA_000373745_02313"/>
<feature type="transmembrane region" description="Helical" evidence="8">
    <location>
        <begin position="102"/>
        <end position="125"/>
    </location>
</feature>
<evidence type="ECO:0000259" key="9">
    <source>
        <dbReference type="PROSITE" id="PS50928"/>
    </source>
</evidence>
<dbReference type="PROSITE" id="PS50928">
    <property type="entry name" value="ABC_TM1"/>
    <property type="match status" value="1"/>
</dbReference>
<organism evidence="11 12">
    <name type="scientific">Oligella ureolytica</name>
    <dbReference type="NCBI Taxonomy" id="90244"/>
    <lineage>
        <taxon>Bacteria</taxon>
        <taxon>Pseudomonadati</taxon>
        <taxon>Pseudomonadota</taxon>
        <taxon>Betaproteobacteria</taxon>
        <taxon>Burkholderiales</taxon>
        <taxon>Alcaligenaceae</taxon>
        <taxon>Oligella</taxon>
    </lineage>
</organism>
<sequence length="242" mass="26978">MDDFWLAPHYISWLLKGFGVTLVLSLCVAIAATFLGFFVCLARVSSSRLFSGSAKAFLSVFRNTPLLIQLFFWYFGVSSLLPSDAVSWLNTPHMWTFFMGDIHWPAFEYLAGFTGLTLYTAAFIAEELRSGVQSVSIGQRSAGMALGLKASQIWRYIIFPQAIRNAFPSLLGQYMNLIKNTSLTMAIGLAELSYASRQVETETFKTFQAFSIATILYVLAIVVLEVIGQRVLQSRAFAQGKR</sequence>
<dbReference type="CDD" id="cd06261">
    <property type="entry name" value="TM_PBP2"/>
    <property type="match status" value="1"/>
</dbReference>
<evidence type="ECO:0000256" key="4">
    <source>
        <dbReference type="ARBA" id="ARBA00022475"/>
    </source>
</evidence>
<evidence type="ECO:0000256" key="1">
    <source>
        <dbReference type="ARBA" id="ARBA00004429"/>
    </source>
</evidence>
<keyword evidence="4" id="KW-1003">Cell membrane</keyword>
<dbReference type="PANTHER" id="PTHR30614">
    <property type="entry name" value="MEMBRANE COMPONENT OF AMINO ACID ABC TRANSPORTER"/>
    <property type="match status" value="1"/>
</dbReference>
<feature type="transmembrane region" description="Helical" evidence="8">
    <location>
        <begin position="65"/>
        <end position="82"/>
    </location>
</feature>